<dbReference type="AlphaFoldDB" id="A0A8S1MLE2"/>
<feature type="coiled-coil region" evidence="5">
    <location>
        <begin position="173"/>
        <end position="200"/>
    </location>
</feature>
<evidence type="ECO:0000256" key="2">
    <source>
        <dbReference type="ARBA" id="ARBA00022771"/>
    </source>
</evidence>
<dbReference type="InterPro" id="IPR001293">
    <property type="entry name" value="Znf_TRAF"/>
</dbReference>
<keyword evidence="3 4" id="KW-0862">Zinc</keyword>
<feature type="zinc finger region" description="TRAF-type" evidence="4">
    <location>
        <begin position="164"/>
        <end position="214"/>
    </location>
</feature>
<evidence type="ECO:0000259" key="6">
    <source>
        <dbReference type="PROSITE" id="PS50145"/>
    </source>
</evidence>
<proteinExistence type="predicted"/>
<dbReference type="PANTHER" id="PTHR10131">
    <property type="entry name" value="TNF RECEPTOR ASSOCIATED FACTOR"/>
    <property type="match status" value="1"/>
</dbReference>
<evidence type="ECO:0000256" key="4">
    <source>
        <dbReference type="PROSITE-ProRule" id="PRU00207"/>
    </source>
</evidence>
<dbReference type="PROSITE" id="PS50145">
    <property type="entry name" value="ZF_TRAF"/>
    <property type="match status" value="1"/>
</dbReference>
<dbReference type="OMA" id="IYEECTT"/>
<protein>
    <recommendedName>
        <fullName evidence="6">TRAF-type domain-containing protein</fullName>
    </recommendedName>
</protein>
<accession>A0A8S1MLE2</accession>
<evidence type="ECO:0000313" key="7">
    <source>
        <dbReference type="EMBL" id="CAD8081258.1"/>
    </source>
</evidence>
<dbReference type="PANTHER" id="PTHR10131:SF94">
    <property type="entry name" value="TNF RECEPTOR-ASSOCIATED FACTOR 4"/>
    <property type="match status" value="1"/>
</dbReference>
<dbReference type="EMBL" id="CAJJDM010000067">
    <property type="protein sequence ID" value="CAD8081258.1"/>
    <property type="molecule type" value="Genomic_DNA"/>
</dbReference>
<feature type="domain" description="TRAF-type" evidence="6">
    <location>
        <begin position="164"/>
        <end position="214"/>
    </location>
</feature>
<keyword evidence="5" id="KW-0175">Coiled coil</keyword>
<evidence type="ECO:0000256" key="1">
    <source>
        <dbReference type="ARBA" id="ARBA00022723"/>
    </source>
</evidence>
<evidence type="ECO:0000256" key="5">
    <source>
        <dbReference type="SAM" id="Coils"/>
    </source>
</evidence>
<comment type="caution">
    <text evidence="7">The sequence shown here is derived from an EMBL/GenBank/DDBJ whole genome shotgun (WGS) entry which is preliminary data.</text>
</comment>
<dbReference type="GO" id="GO:0008270">
    <property type="term" value="F:zinc ion binding"/>
    <property type="evidence" value="ECO:0007669"/>
    <property type="project" value="UniProtKB-KW"/>
</dbReference>
<evidence type="ECO:0000313" key="8">
    <source>
        <dbReference type="Proteomes" id="UP000688137"/>
    </source>
</evidence>
<gene>
    <name evidence="7" type="ORF">PPRIM_AZ9-3.1.T0650130</name>
</gene>
<sequence>MQTESSNLLNPLELLKSSGIPKHLLYQSKIEVDHLICPICLNILWKPVACGQDKCFQSYCEVCINKWIQDQAGDVVLQESLYSQSLIVAPDSGSGSQYSSQSSSFSEMPQQIHVETTLPNCPKCKRPFKKTSIPIIHNLLDSIQLSCIYEECTTKPGYEQFQKHILQCPFRRINCSGCGLQQLQNELEQHENQCEQVTIECSKCFNKMSRKLFQIHSIDDCVQQQFNNKDNQIAQLYKKIEELNQKNQQLEQKICKMLKGDSFDTIHQFSFKTMFTQNYQFTGNQAIEAKLIRPSFNLQKQKNDFLHFYINHKIKTQAVQGIIWRMRIQTLKGNLLIGICSTLCHYSIDFIINKLGEIKRKEWNENKYKLLRKGNFTFSEGDTLTFQFMPLQQCLRITNENRHIVCRFEPTEIIEMGDSFFSFFSLENQGDSLIFI</sequence>
<feature type="coiled-coil region" evidence="5">
    <location>
        <begin position="226"/>
        <end position="253"/>
    </location>
</feature>
<reference evidence="7" key="1">
    <citation type="submission" date="2021-01" db="EMBL/GenBank/DDBJ databases">
        <authorList>
            <consortium name="Genoscope - CEA"/>
            <person name="William W."/>
        </authorList>
    </citation>
    <scope>NUCLEOTIDE SEQUENCE</scope>
</reference>
<name>A0A8S1MLE2_PARPR</name>
<organism evidence="7 8">
    <name type="scientific">Paramecium primaurelia</name>
    <dbReference type="NCBI Taxonomy" id="5886"/>
    <lineage>
        <taxon>Eukaryota</taxon>
        <taxon>Sar</taxon>
        <taxon>Alveolata</taxon>
        <taxon>Ciliophora</taxon>
        <taxon>Intramacronucleata</taxon>
        <taxon>Oligohymenophorea</taxon>
        <taxon>Peniculida</taxon>
        <taxon>Parameciidae</taxon>
        <taxon>Paramecium</taxon>
    </lineage>
</organism>
<keyword evidence="2 4" id="KW-0863">Zinc-finger</keyword>
<dbReference type="Proteomes" id="UP000688137">
    <property type="component" value="Unassembled WGS sequence"/>
</dbReference>
<evidence type="ECO:0000256" key="3">
    <source>
        <dbReference type="ARBA" id="ARBA00022833"/>
    </source>
</evidence>
<keyword evidence="1 4" id="KW-0479">Metal-binding</keyword>
<keyword evidence="8" id="KW-1185">Reference proteome</keyword>